<keyword evidence="12" id="KW-1185">Reference proteome</keyword>
<gene>
    <name evidence="11" type="ORF">QW060_01650</name>
</gene>
<dbReference type="CDD" id="cd00400">
    <property type="entry name" value="Voltage_gated_ClC"/>
    <property type="match status" value="1"/>
</dbReference>
<dbReference type="InterPro" id="IPR014743">
    <property type="entry name" value="Cl-channel_core"/>
</dbReference>
<evidence type="ECO:0000256" key="10">
    <source>
        <dbReference type="SAM" id="Phobius"/>
    </source>
</evidence>
<feature type="transmembrane region" description="Helical" evidence="10">
    <location>
        <begin position="189"/>
        <end position="208"/>
    </location>
</feature>
<keyword evidence="9" id="KW-0407">Ion channel</keyword>
<evidence type="ECO:0000256" key="9">
    <source>
        <dbReference type="ARBA" id="ARBA00023303"/>
    </source>
</evidence>
<feature type="transmembrane region" description="Helical" evidence="10">
    <location>
        <begin position="58"/>
        <end position="78"/>
    </location>
</feature>
<comment type="caution">
    <text evidence="11">The sequence shown here is derived from an EMBL/GenBank/DDBJ whole genome shotgun (WGS) entry which is preliminary data.</text>
</comment>
<feature type="transmembrane region" description="Helical" evidence="10">
    <location>
        <begin position="299"/>
        <end position="318"/>
    </location>
</feature>
<organism evidence="11 12">
    <name type="scientific">Paenimyroides ceti</name>
    <dbReference type="NCBI Taxonomy" id="395087"/>
    <lineage>
        <taxon>Bacteria</taxon>
        <taxon>Pseudomonadati</taxon>
        <taxon>Bacteroidota</taxon>
        <taxon>Flavobacteriia</taxon>
        <taxon>Flavobacteriales</taxon>
        <taxon>Flavobacteriaceae</taxon>
        <taxon>Paenimyroides</taxon>
    </lineage>
</organism>
<evidence type="ECO:0000256" key="6">
    <source>
        <dbReference type="ARBA" id="ARBA00023136"/>
    </source>
</evidence>
<dbReference type="InterPro" id="IPR001807">
    <property type="entry name" value="ClC"/>
</dbReference>
<keyword evidence="5" id="KW-0406">Ion transport</keyword>
<dbReference type="EMBL" id="JAUFQU010000001">
    <property type="protein sequence ID" value="MDN3705827.1"/>
    <property type="molecule type" value="Genomic_DNA"/>
</dbReference>
<dbReference type="Proteomes" id="UP001242368">
    <property type="component" value="Unassembled WGS sequence"/>
</dbReference>
<feature type="transmembrane region" description="Helical" evidence="10">
    <location>
        <begin position="228"/>
        <end position="250"/>
    </location>
</feature>
<feature type="transmembrane region" description="Helical" evidence="10">
    <location>
        <begin position="330"/>
        <end position="349"/>
    </location>
</feature>
<dbReference type="PRINTS" id="PR00762">
    <property type="entry name" value="CLCHANNEL"/>
</dbReference>
<evidence type="ECO:0000256" key="5">
    <source>
        <dbReference type="ARBA" id="ARBA00023065"/>
    </source>
</evidence>
<keyword evidence="3 10" id="KW-0812">Transmembrane</keyword>
<proteinExistence type="predicted"/>
<keyword evidence="2" id="KW-0813">Transport</keyword>
<sequence>MFTKIHVSKSNFIWIKWTKIMICSLLLGFTASLFALIFKHVTENYEHLLYNRALHAPALFFILPFIGLTVIYFLRLYVFKNRKNKGISEVLEAVYVKKKLPAFKIPSHFINGFLTVIFGGATGIEVSTVVSTATMGELASTKDTIFKKYKSEFIGGAIAAGVAVLFHSPLGGLFFSLENIVRHKKKTNEFFVIHLASILMSFGILFLFDEEPLFATSITNWNYSALPYLLLLAVTASVYAVFLTKTVILIKGKWLQSAKPFLQVTTGAALLGIVLLFQNGLYGDGYHTIKSFLHMDNSLLLTYSLLSLGLLLVIKPIITAVTLSSGGDGGVFAPSIFAGAILGLFIGILTKNYFNPDVYLLNFMIVGVAVTLSATLHAPLTAVFLVCGIFNSYILLLPLLLFTFISKYVSKKVYPYTVYTYSFRLQKQKD</sequence>
<evidence type="ECO:0000313" key="11">
    <source>
        <dbReference type="EMBL" id="MDN3705827.1"/>
    </source>
</evidence>
<evidence type="ECO:0000256" key="3">
    <source>
        <dbReference type="ARBA" id="ARBA00022692"/>
    </source>
</evidence>
<dbReference type="SUPFAM" id="SSF81340">
    <property type="entry name" value="Clc chloride channel"/>
    <property type="match status" value="1"/>
</dbReference>
<dbReference type="Gene3D" id="1.10.3080.10">
    <property type="entry name" value="Clc chloride channel"/>
    <property type="match status" value="1"/>
</dbReference>
<dbReference type="PANTHER" id="PTHR43427:SF6">
    <property type="entry name" value="CHLORIDE CHANNEL PROTEIN CLC-E"/>
    <property type="match status" value="1"/>
</dbReference>
<feature type="transmembrane region" description="Helical" evidence="10">
    <location>
        <begin position="382"/>
        <end position="405"/>
    </location>
</feature>
<feature type="transmembrane region" description="Helical" evidence="10">
    <location>
        <begin position="20"/>
        <end position="38"/>
    </location>
</feature>
<keyword evidence="7" id="KW-0869">Chloride channel</keyword>
<evidence type="ECO:0000313" key="12">
    <source>
        <dbReference type="Proteomes" id="UP001242368"/>
    </source>
</evidence>
<evidence type="ECO:0000256" key="4">
    <source>
        <dbReference type="ARBA" id="ARBA00022989"/>
    </source>
</evidence>
<dbReference type="RefSeq" id="WP_290361976.1">
    <property type="nucleotide sequence ID" value="NZ_JAUFQU010000001.1"/>
</dbReference>
<protein>
    <submittedName>
        <fullName evidence="11">Chloride channel protein</fullName>
    </submittedName>
</protein>
<evidence type="ECO:0000256" key="2">
    <source>
        <dbReference type="ARBA" id="ARBA00022448"/>
    </source>
</evidence>
<keyword evidence="4 10" id="KW-1133">Transmembrane helix</keyword>
<feature type="transmembrane region" description="Helical" evidence="10">
    <location>
        <begin position="153"/>
        <end position="177"/>
    </location>
</feature>
<evidence type="ECO:0000256" key="8">
    <source>
        <dbReference type="ARBA" id="ARBA00023214"/>
    </source>
</evidence>
<dbReference type="PANTHER" id="PTHR43427">
    <property type="entry name" value="CHLORIDE CHANNEL PROTEIN CLC-E"/>
    <property type="match status" value="1"/>
</dbReference>
<keyword evidence="6 10" id="KW-0472">Membrane</keyword>
<name>A0ABT8CMV7_9FLAO</name>
<keyword evidence="8" id="KW-0868">Chloride</keyword>
<evidence type="ECO:0000256" key="1">
    <source>
        <dbReference type="ARBA" id="ARBA00004141"/>
    </source>
</evidence>
<feature type="transmembrane region" description="Helical" evidence="10">
    <location>
        <begin position="358"/>
        <end position="376"/>
    </location>
</feature>
<accession>A0ABT8CMV7</accession>
<evidence type="ECO:0000256" key="7">
    <source>
        <dbReference type="ARBA" id="ARBA00023173"/>
    </source>
</evidence>
<comment type="subcellular location">
    <subcellularLocation>
        <location evidence="1">Membrane</location>
        <topology evidence="1">Multi-pass membrane protein</topology>
    </subcellularLocation>
</comment>
<dbReference type="Pfam" id="PF00654">
    <property type="entry name" value="Voltage_CLC"/>
    <property type="match status" value="1"/>
</dbReference>
<reference evidence="12" key="1">
    <citation type="journal article" date="2019" name="Int. J. Syst. Evol. Microbiol.">
        <title>The Global Catalogue of Microorganisms (GCM) 10K type strain sequencing project: providing services to taxonomists for standard genome sequencing and annotation.</title>
        <authorList>
            <consortium name="The Broad Institute Genomics Platform"/>
            <consortium name="The Broad Institute Genome Sequencing Center for Infectious Disease"/>
            <person name="Wu L."/>
            <person name="Ma J."/>
        </authorList>
    </citation>
    <scope>NUCLEOTIDE SEQUENCE [LARGE SCALE GENOMIC DNA]</scope>
    <source>
        <strain evidence="12">CECT 7184</strain>
    </source>
</reference>
<dbReference type="InterPro" id="IPR050368">
    <property type="entry name" value="ClC-type_chloride_channel"/>
</dbReference>